<comment type="caution">
    <text evidence="3">The sequence shown here is derived from an EMBL/GenBank/DDBJ whole genome shotgun (WGS) entry which is preliminary data.</text>
</comment>
<reference evidence="3 4" key="1">
    <citation type="submission" date="2020-04" db="EMBL/GenBank/DDBJ databases">
        <title>Perkinsus olseni comparative genomics.</title>
        <authorList>
            <person name="Bogema D.R."/>
        </authorList>
    </citation>
    <scope>NUCLEOTIDE SEQUENCE [LARGE SCALE GENOMIC DNA]</scope>
    <source>
        <strain evidence="3 4">ATCC PRA-207</strain>
    </source>
</reference>
<gene>
    <name evidence="3" type="primary">DHRS4_7</name>
    <name evidence="3" type="ORF">FOZ63_027446</name>
</gene>
<dbReference type="FunFam" id="3.40.50.720:FF:000084">
    <property type="entry name" value="Short-chain dehydrogenase reductase"/>
    <property type="match status" value="1"/>
</dbReference>
<dbReference type="PRINTS" id="PR00080">
    <property type="entry name" value="SDRFAMILY"/>
</dbReference>
<dbReference type="PANTHER" id="PTHR43943:SF2">
    <property type="entry name" value="DEHYDROGENASE_REDUCTASE 4"/>
    <property type="match status" value="1"/>
</dbReference>
<proteinExistence type="inferred from homology"/>
<evidence type="ECO:0000313" key="3">
    <source>
        <dbReference type="EMBL" id="KAF4751384.1"/>
    </source>
</evidence>
<name>A0A7J6U0X9_PEROL</name>
<protein>
    <submittedName>
        <fullName evidence="3">Dehydrogenase reductase SDR member 4</fullName>
    </submittedName>
</protein>
<evidence type="ECO:0000313" key="4">
    <source>
        <dbReference type="Proteomes" id="UP000553632"/>
    </source>
</evidence>
<dbReference type="Pfam" id="PF13561">
    <property type="entry name" value="adh_short_C2"/>
    <property type="match status" value="1"/>
</dbReference>
<dbReference type="InterPro" id="IPR020904">
    <property type="entry name" value="Sc_DH/Rdtase_CS"/>
</dbReference>
<evidence type="ECO:0000256" key="2">
    <source>
        <dbReference type="SAM" id="Phobius"/>
    </source>
</evidence>
<dbReference type="EMBL" id="JABANO010006675">
    <property type="protein sequence ID" value="KAF4751384.1"/>
    <property type="molecule type" value="Genomic_DNA"/>
</dbReference>
<keyword evidence="4" id="KW-1185">Reference proteome</keyword>
<dbReference type="Gene3D" id="3.40.50.720">
    <property type="entry name" value="NAD(P)-binding Rossmann-like Domain"/>
    <property type="match status" value="1"/>
</dbReference>
<dbReference type="SUPFAM" id="SSF51735">
    <property type="entry name" value="NAD(P)-binding Rossmann-fold domains"/>
    <property type="match status" value="1"/>
</dbReference>
<dbReference type="PANTHER" id="PTHR43943">
    <property type="entry name" value="DEHYDROGENASE/REDUCTASE (SDR FAMILY) MEMBER 4"/>
    <property type="match status" value="1"/>
</dbReference>
<dbReference type="PROSITE" id="PS00061">
    <property type="entry name" value="ADH_SHORT"/>
    <property type="match status" value="1"/>
</dbReference>
<keyword evidence="2" id="KW-0812">Transmembrane</keyword>
<sequence>GVKMASKWDIVNDIPYPGIEPGISTLGGWRLIHWASRADVDYAFQYWDRYDGRLCVVTASTAGIGKAIAKRMLQEGGKVVISSRKQASVDDALAELKPEFGDRVIGVVCNVSKADDRAALLKAAVSFGDGKIDVLVSNAASSITIGPTDNCDDQQWDKMFENNVKSAWQLTKEFKPHLRRGSGAVLFVTSIAAFSLMSPLAVYGVTKTALTGLMKALAQELGPEGIRVNALAPGIVKTKFSELLWKNKGASELWSGQSMLNRVAEPEEMAGPAAFLCSSDASYITGETLIASGGVSSRL</sequence>
<accession>A0A7J6U0X9</accession>
<dbReference type="InterPro" id="IPR036291">
    <property type="entry name" value="NAD(P)-bd_dom_sf"/>
</dbReference>
<dbReference type="AlphaFoldDB" id="A0A7J6U0X9"/>
<evidence type="ECO:0000256" key="1">
    <source>
        <dbReference type="ARBA" id="ARBA00006484"/>
    </source>
</evidence>
<feature type="non-terminal residue" evidence="3">
    <location>
        <position position="299"/>
    </location>
</feature>
<keyword evidence="2" id="KW-1133">Transmembrane helix</keyword>
<dbReference type="OMA" id="WEVANVI"/>
<dbReference type="Proteomes" id="UP000553632">
    <property type="component" value="Unassembled WGS sequence"/>
</dbReference>
<feature type="transmembrane region" description="Helical" evidence="2">
    <location>
        <begin position="184"/>
        <end position="205"/>
    </location>
</feature>
<comment type="similarity">
    <text evidence="1">Belongs to the short-chain dehydrogenases/reductases (SDR) family.</text>
</comment>
<dbReference type="PRINTS" id="PR00081">
    <property type="entry name" value="GDHRDH"/>
</dbReference>
<dbReference type="InterPro" id="IPR002347">
    <property type="entry name" value="SDR_fam"/>
</dbReference>
<organism evidence="3 4">
    <name type="scientific">Perkinsus olseni</name>
    <name type="common">Perkinsus atlanticus</name>
    <dbReference type="NCBI Taxonomy" id="32597"/>
    <lineage>
        <taxon>Eukaryota</taxon>
        <taxon>Sar</taxon>
        <taxon>Alveolata</taxon>
        <taxon>Perkinsozoa</taxon>
        <taxon>Perkinsea</taxon>
        <taxon>Perkinsida</taxon>
        <taxon>Perkinsidae</taxon>
        <taxon>Perkinsus</taxon>
    </lineage>
</organism>
<keyword evidence="2" id="KW-0472">Membrane</keyword>